<dbReference type="RefSeq" id="WP_145168668.1">
    <property type="nucleotide sequence ID" value="NZ_CP036525.1"/>
</dbReference>
<keyword evidence="3" id="KW-1185">Reference proteome</keyword>
<dbReference type="KEGG" id="rlc:K227x_12500"/>
<dbReference type="Pfam" id="PF13579">
    <property type="entry name" value="Glyco_trans_4_4"/>
    <property type="match status" value="1"/>
</dbReference>
<dbReference type="Gene3D" id="3.40.50.2000">
    <property type="entry name" value="Glycogen Phosphorylase B"/>
    <property type="match status" value="2"/>
</dbReference>
<dbReference type="OrthoDB" id="9795068at2"/>
<evidence type="ECO:0000313" key="3">
    <source>
        <dbReference type="Proteomes" id="UP000318538"/>
    </source>
</evidence>
<accession>A0A517N6X5</accession>
<sequence length="410" mass="45741">MLPQTRSDHSTEIESSLIDARVVFLTHYIPLYQVRVLESLAASIRDFHVLLSTPVEPNRDFEPDWSDLDVTVQKTWTLRRKWRHRTAGFDDPLYVHLPYDTASQLARLNPDVVMSLELGARSAGAALHCKRNPDTKLVLCTYMSERTELGRGILRSYLRRWLIGRADAITYNGPSCKRYLEQSGAPEENLFPLPYAADDRSIHRGPLRPQEPGTRNRLLVVGQLSQRKGVLPLMSQISNYASQRPDQPIELTFIGNGPLQSQIESQSTPDNLELKVLGNRTPSDLSLDMTQYGCLVAPTLADEWMLVVNEALHVGLPVVGSIHAQAVTTLIENGVNGFRYDPMIDGELASVLDQYFQVSADAMCQMRRAAQQSVANRTPQWAAAGGLAAVRHVMGMSATNNSVTNNRRDP</sequence>
<proteinExistence type="predicted"/>
<gene>
    <name evidence="2" type="ORF">K227x_12500</name>
</gene>
<protein>
    <submittedName>
        <fullName evidence="2">Glycosyl transferases group 1</fullName>
    </submittedName>
</protein>
<evidence type="ECO:0000313" key="2">
    <source>
        <dbReference type="EMBL" id="QDT02871.1"/>
    </source>
</evidence>
<dbReference type="InterPro" id="IPR028098">
    <property type="entry name" value="Glyco_trans_4-like_N"/>
</dbReference>
<dbReference type="PANTHER" id="PTHR45947:SF13">
    <property type="entry name" value="TRANSFERASE"/>
    <property type="match status" value="1"/>
</dbReference>
<keyword evidence="2" id="KW-0808">Transferase</keyword>
<dbReference type="AlphaFoldDB" id="A0A517N6X5"/>
<dbReference type="GO" id="GO:0016757">
    <property type="term" value="F:glycosyltransferase activity"/>
    <property type="evidence" value="ECO:0007669"/>
    <property type="project" value="TreeGrafter"/>
</dbReference>
<evidence type="ECO:0000259" key="1">
    <source>
        <dbReference type="Pfam" id="PF13579"/>
    </source>
</evidence>
<dbReference type="PANTHER" id="PTHR45947">
    <property type="entry name" value="SULFOQUINOVOSYL TRANSFERASE SQD2"/>
    <property type="match status" value="1"/>
</dbReference>
<dbReference type="EMBL" id="CP036525">
    <property type="protein sequence ID" value="QDT02871.1"/>
    <property type="molecule type" value="Genomic_DNA"/>
</dbReference>
<dbReference type="InterPro" id="IPR050194">
    <property type="entry name" value="Glycosyltransferase_grp1"/>
</dbReference>
<feature type="domain" description="Glycosyltransferase subfamily 4-like N-terminal" evidence="1">
    <location>
        <begin position="38"/>
        <end position="195"/>
    </location>
</feature>
<dbReference type="SUPFAM" id="SSF53756">
    <property type="entry name" value="UDP-Glycosyltransferase/glycogen phosphorylase"/>
    <property type="match status" value="1"/>
</dbReference>
<dbReference type="Pfam" id="PF13692">
    <property type="entry name" value="Glyco_trans_1_4"/>
    <property type="match status" value="1"/>
</dbReference>
<dbReference type="CDD" id="cd03801">
    <property type="entry name" value="GT4_PimA-like"/>
    <property type="match status" value="1"/>
</dbReference>
<dbReference type="Proteomes" id="UP000318538">
    <property type="component" value="Chromosome"/>
</dbReference>
<name>A0A517N6X5_9BACT</name>
<reference evidence="2 3" key="1">
    <citation type="submission" date="2019-02" db="EMBL/GenBank/DDBJ databases">
        <title>Deep-cultivation of Planctomycetes and their phenomic and genomic characterization uncovers novel biology.</title>
        <authorList>
            <person name="Wiegand S."/>
            <person name="Jogler M."/>
            <person name="Boedeker C."/>
            <person name="Pinto D."/>
            <person name="Vollmers J."/>
            <person name="Rivas-Marin E."/>
            <person name="Kohn T."/>
            <person name="Peeters S.H."/>
            <person name="Heuer A."/>
            <person name="Rast P."/>
            <person name="Oberbeckmann S."/>
            <person name="Bunk B."/>
            <person name="Jeske O."/>
            <person name="Meyerdierks A."/>
            <person name="Storesund J.E."/>
            <person name="Kallscheuer N."/>
            <person name="Luecker S."/>
            <person name="Lage O.M."/>
            <person name="Pohl T."/>
            <person name="Merkel B.J."/>
            <person name="Hornburger P."/>
            <person name="Mueller R.-W."/>
            <person name="Bruemmer F."/>
            <person name="Labrenz M."/>
            <person name="Spormann A.M."/>
            <person name="Op den Camp H."/>
            <person name="Overmann J."/>
            <person name="Amann R."/>
            <person name="Jetten M.S.M."/>
            <person name="Mascher T."/>
            <person name="Medema M.H."/>
            <person name="Devos D.P."/>
            <person name="Kaster A.-K."/>
            <person name="Ovreas L."/>
            <person name="Rohde M."/>
            <person name="Galperin M.Y."/>
            <person name="Jogler C."/>
        </authorList>
    </citation>
    <scope>NUCLEOTIDE SEQUENCE [LARGE SCALE GENOMIC DNA]</scope>
    <source>
        <strain evidence="2 3">K22_7</strain>
    </source>
</reference>
<organism evidence="2 3">
    <name type="scientific">Rubripirellula lacrimiformis</name>
    <dbReference type="NCBI Taxonomy" id="1930273"/>
    <lineage>
        <taxon>Bacteria</taxon>
        <taxon>Pseudomonadati</taxon>
        <taxon>Planctomycetota</taxon>
        <taxon>Planctomycetia</taxon>
        <taxon>Pirellulales</taxon>
        <taxon>Pirellulaceae</taxon>
        <taxon>Rubripirellula</taxon>
    </lineage>
</organism>